<comment type="similarity">
    <text evidence="7">Belongs to the binding-protein-dependent transport system permease family.</text>
</comment>
<feature type="transmembrane region" description="Helical" evidence="7">
    <location>
        <begin position="283"/>
        <end position="303"/>
    </location>
</feature>
<feature type="transmembrane region" description="Helical" evidence="7">
    <location>
        <begin position="218"/>
        <end position="243"/>
    </location>
</feature>
<evidence type="ECO:0000313" key="9">
    <source>
        <dbReference type="EMBL" id="SDP25607.1"/>
    </source>
</evidence>
<dbReference type="AlphaFoldDB" id="A0A1H0R7Z1"/>
<protein>
    <submittedName>
        <fullName evidence="9">Carbohydrate ABC transporter membrane protein 1, CUT1 family</fullName>
    </submittedName>
</protein>
<evidence type="ECO:0000259" key="8">
    <source>
        <dbReference type="PROSITE" id="PS50928"/>
    </source>
</evidence>
<dbReference type="CDD" id="cd06261">
    <property type="entry name" value="TM_PBP2"/>
    <property type="match status" value="1"/>
</dbReference>
<dbReference type="PANTHER" id="PTHR43227">
    <property type="entry name" value="BLL4140 PROTEIN"/>
    <property type="match status" value="1"/>
</dbReference>
<feature type="transmembrane region" description="Helical" evidence="7">
    <location>
        <begin position="27"/>
        <end position="51"/>
    </location>
</feature>
<dbReference type="InterPro" id="IPR000515">
    <property type="entry name" value="MetI-like"/>
</dbReference>
<dbReference type="SUPFAM" id="SSF161098">
    <property type="entry name" value="MetI-like"/>
    <property type="match status" value="1"/>
</dbReference>
<keyword evidence="6 7" id="KW-0472">Membrane</keyword>
<gene>
    <name evidence="9" type="ORF">SAMN05192558_107342</name>
</gene>
<evidence type="ECO:0000256" key="7">
    <source>
        <dbReference type="RuleBase" id="RU363032"/>
    </source>
</evidence>
<evidence type="ECO:0000256" key="6">
    <source>
        <dbReference type="ARBA" id="ARBA00023136"/>
    </source>
</evidence>
<evidence type="ECO:0000256" key="3">
    <source>
        <dbReference type="ARBA" id="ARBA00022475"/>
    </source>
</evidence>
<keyword evidence="5 7" id="KW-1133">Transmembrane helix</keyword>
<feature type="transmembrane region" description="Helical" evidence="7">
    <location>
        <begin position="90"/>
        <end position="110"/>
    </location>
</feature>
<feature type="transmembrane region" description="Helical" evidence="7">
    <location>
        <begin position="122"/>
        <end position="143"/>
    </location>
</feature>
<dbReference type="Gene3D" id="1.10.3720.10">
    <property type="entry name" value="MetI-like"/>
    <property type="match status" value="1"/>
</dbReference>
<evidence type="ECO:0000256" key="2">
    <source>
        <dbReference type="ARBA" id="ARBA00022448"/>
    </source>
</evidence>
<keyword evidence="2 7" id="KW-0813">Transport</keyword>
<keyword evidence="10" id="KW-1185">Reference proteome</keyword>
<comment type="subcellular location">
    <subcellularLocation>
        <location evidence="1 7">Cell membrane</location>
        <topology evidence="1 7">Multi-pass membrane protein</topology>
    </subcellularLocation>
</comment>
<sequence>MIDPTVATAPPTKARRRKVTRESTLQALPWLAPALLLIGGVVVYPAGYMFYTSFRDISRFGTDLGWAGWDNYGKVFALGHLPRVFLNTGVWVVGVVLVSVLVSLVLAQFLNKTFPGRTVVRLAVIVPWAASVVMTSTIFVYGLDPFYGVINQFLVDTGVMAQPYGFLKNPVSGFLSSAAVAVFVSVPFTTFVILAGLQTVPGDVLEAAQIDGATKPQTYWRVVFPMLRPALAVAALINVINVFNSLPILRTMTGAIPGYDADTTTTLTFKIIQGDRQIDTASALSVINFLVVLIVIAFYLRIVRPMREV</sequence>
<evidence type="ECO:0000256" key="5">
    <source>
        <dbReference type="ARBA" id="ARBA00022989"/>
    </source>
</evidence>
<dbReference type="STRING" id="504798.SAMN05421871_104341"/>
<dbReference type="GO" id="GO:0055085">
    <property type="term" value="P:transmembrane transport"/>
    <property type="evidence" value="ECO:0007669"/>
    <property type="project" value="InterPro"/>
</dbReference>
<evidence type="ECO:0000256" key="4">
    <source>
        <dbReference type="ARBA" id="ARBA00022692"/>
    </source>
</evidence>
<dbReference type="Pfam" id="PF00528">
    <property type="entry name" value="BPD_transp_1"/>
    <property type="match status" value="1"/>
</dbReference>
<evidence type="ECO:0000256" key="1">
    <source>
        <dbReference type="ARBA" id="ARBA00004651"/>
    </source>
</evidence>
<name>A0A1H0R7Z1_9PSEU</name>
<organism evidence="9 10">
    <name type="scientific">Actinokineospora alba</name>
    <dbReference type="NCBI Taxonomy" id="504798"/>
    <lineage>
        <taxon>Bacteria</taxon>
        <taxon>Bacillati</taxon>
        <taxon>Actinomycetota</taxon>
        <taxon>Actinomycetes</taxon>
        <taxon>Pseudonocardiales</taxon>
        <taxon>Pseudonocardiaceae</taxon>
        <taxon>Actinokineospora</taxon>
    </lineage>
</organism>
<keyword evidence="4 7" id="KW-0812">Transmembrane</keyword>
<feature type="domain" description="ABC transmembrane type-1" evidence="8">
    <location>
        <begin position="85"/>
        <end position="299"/>
    </location>
</feature>
<dbReference type="EMBL" id="FNJB01000007">
    <property type="protein sequence ID" value="SDP25607.1"/>
    <property type="molecule type" value="Genomic_DNA"/>
</dbReference>
<dbReference type="InterPro" id="IPR050809">
    <property type="entry name" value="UgpAE/MalFG_permease"/>
</dbReference>
<dbReference type="InterPro" id="IPR035906">
    <property type="entry name" value="MetI-like_sf"/>
</dbReference>
<accession>A0A1H0R7Z1</accession>
<proteinExistence type="inferred from homology"/>
<dbReference type="PANTHER" id="PTHR43227:SF8">
    <property type="entry name" value="DIACETYLCHITOBIOSE UPTAKE SYSTEM PERMEASE PROTEIN DASB"/>
    <property type="match status" value="1"/>
</dbReference>
<dbReference type="GO" id="GO:0005886">
    <property type="term" value="C:plasma membrane"/>
    <property type="evidence" value="ECO:0007669"/>
    <property type="project" value="UniProtKB-SubCell"/>
</dbReference>
<evidence type="ECO:0000313" key="10">
    <source>
        <dbReference type="Proteomes" id="UP000199651"/>
    </source>
</evidence>
<reference evidence="10" key="1">
    <citation type="submission" date="2016-10" db="EMBL/GenBank/DDBJ databases">
        <authorList>
            <person name="Varghese N."/>
            <person name="Submissions S."/>
        </authorList>
    </citation>
    <scope>NUCLEOTIDE SEQUENCE [LARGE SCALE GENOMIC DNA]</scope>
    <source>
        <strain evidence="10">IBRC-M 10655</strain>
    </source>
</reference>
<dbReference type="PROSITE" id="PS50928">
    <property type="entry name" value="ABC_TM1"/>
    <property type="match status" value="1"/>
</dbReference>
<dbReference type="Proteomes" id="UP000199651">
    <property type="component" value="Unassembled WGS sequence"/>
</dbReference>
<dbReference type="RefSeq" id="WP_228770018.1">
    <property type="nucleotide sequence ID" value="NZ_FNDV01000004.1"/>
</dbReference>
<keyword evidence="3" id="KW-1003">Cell membrane</keyword>
<feature type="transmembrane region" description="Helical" evidence="7">
    <location>
        <begin position="174"/>
        <end position="197"/>
    </location>
</feature>